<dbReference type="SMART" id="SM00857">
    <property type="entry name" value="Resolvase"/>
    <property type="match status" value="1"/>
</dbReference>
<evidence type="ECO:0000313" key="4">
    <source>
        <dbReference type="Proteomes" id="UP001500729"/>
    </source>
</evidence>
<accession>A0ABP3MVD9</accession>
<proteinExistence type="predicted"/>
<dbReference type="InterPro" id="IPR025827">
    <property type="entry name" value="Zn_ribbon_recom_dom"/>
</dbReference>
<dbReference type="Pfam" id="PF13408">
    <property type="entry name" value="Zn_ribbon_recom"/>
    <property type="match status" value="1"/>
</dbReference>
<evidence type="ECO:0000256" key="1">
    <source>
        <dbReference type="SAM" id="MobiDB-lite"/>
    </source>
</evidence>
<dbReference type="InterPro" id="IPR036162">
    <property type="entry name" value="Resolvase-like_N_sf"/>
</dbReference>
<feature type="domain" description="Recombinase" evidence="2">
    <location>
        <begin position="210"/>
        <end position="357"/>
    </location>
</feature>
<dbReference type="CDD" id="cd00338">
    <property type="entry name" value="Ser_Recombinase"/>
    <property type="match status" value="1"/>
</dbReference>
<name>A0ABP3MVD9_SACER</name>
<dbReference type="InterPro" id="IPR006119">
    <property type="entry name" value="Resolv_N"/>
</dbReference>
<sequence>MELSGSVPVSGPSGLSDYAVSPLGMSTAALLRDEVRVAFLGRTSTEDQQDPRQSLLRQLGNCKTPIPDSWVIVAHFYDVESGRMELDQRGRGENYERFDIPIARDGGIANLLEEAQHPGRRFDVVICESISRVARRAFEGISVERELERADVPLFAANEPITLSGSRAQRVLQRRINQSIAEYEVINTLEQSWGGLCTHVREGWNIGKPPYGYKAKTYRHPNPSKADKGLTKTRLEPDGQQAETVAQIAKWRYHEQLGYDTIAERLNTDHTRYPPPVPPGKQRARGAWGKTSVYEILRNPKYTGYQVFNRRASRSRRGKVNDPVKWVWSPEPTHEPLIPKWMFDEMAARRQAKRGSRAGNQHNTHPQTRRTYLFRGMMFCACERRMFGGERHSKPYYLCWPRNNNRGRPDKYEGHPKTVYLREDHVLDAVSRFFAERVFGPNRRELLAADLERTDDRASRQRHAERERCQRQLTDIARRQHSILQQAQNGDPDDPFTKALRGSYNELETQKQTTLATVAELDAVEETEPSRPSEDDVALLDALPYLAINLAHAPEAPLRRLFEITQLSVSLRDGSNEAAITIKLPADYLPAIAPSSGNNQRNNAIHTRQPGPRWLCRCCKCPRSGSNRHLDDFKSSASADWATGARWRAVPRPYRRTACTTANGWDVSTLHLVPRERKAPIRALTPCCVPISAPPLTTGPGSPPPRTRARRTGCAPSCGPRR</sequence>
<evidence type="ECO:0000313" key="3">
    <source>
        <dbReference type="EMBL" id="GAA0528842.1"/>
    </source>
</evidence>
<protein>
    <recommendedName>
        <fullName evidence="2">Recombinase domain-containing protein</fullName>
    </recommendedName>
</protein>
<dbReference type="Proteomes" id="UP001500729">
    <property type="component" value="Unassembled WGS sequence"/>
</dbReference>
<dbReference type="InterPro" id="IPR038109">
    <property type="entry name" value="DNA_bind_recomb_sf"/>
</dbReference>
<gene>
    <name evidence="3" type="ORF">GCM10009533_30130</name>
</gene>
<organism evidence="3 4">
    <name type="scientific">Saccharopolyspora erythraea</name>
    <name type="common">Streptomyces erythraeus</name>
    <dbReference type="NCBI Taxonomy" id="1836"/>
    <lineage>
        <taxon>Bacteria</taxon>
        <taxon>Bacillati</taxon>
        <taxon>Actinomycetota</taxon>
        <taxon>Actinomycetes</taxon>
        <taxon>Pseudonocardiales</taxon>
        <taxon>Pseudonocardiaceae</taxon>
        <taxon>Saccharopolyspora</taxon>
    </lineage>
</organism>
<dbReference type="PROSITE" id="PS51737">
    <property type="entry name" value="RECOMBINASE_DNA_BIND"/>
    <property type="match status" value="1"/>
</dbReference>
<feature type="region of interest" description="Disordered" evidence="1">
    <location>
        <begin position="693"/>
        <end position="722"/>
    </location>
</feature>
<dbReference type="PANTHER" id="PTHR30461:SF23">
    <property type="entry name" value="DNA RECOMBINASE-RELATED"/>
    <property type="match status" value="1"/>
</dbReference>
<comment type="caution">
    <text evidence="3">The sequence shown here is derived from an EMBL/GenBank/DDBJ whole genome shotgun (WGS) entry which is preliminary data.</text>
</comment>
<dbReference type="Gene3D" id="3.90.1750.20">
    <property type="entry name" value="Putative Large Serine Recombinase, Chain B, Domain 2"/>
    <property type="match status" value="1"/>
</dbReference>
<dbReference type="InterPro" id="IPR011109">
    <property type="entry name" value="DNA_bind_recombinase_dom"/>
</dbReference>
<keyword evidence="4" id="KW-1185">Reference proteome</keyword>
<dbReference type="SUPFAM" id="SSF53041">
    <property type="entry name" value="Resolvase-like"/>
    <property type="match status" value="1"/>
</dbReference>
<reference evidence="4" key="1">
    <citation type="journal article" date="2019" name="Int. J. Syst. Evol. Microbiol.">
        <title>The Global Catalogue of Microorganisms (GCM) 10K type strain sequencing project: providing services to taxonomists for standard genome sequencing and annotation.</title>
        <authorList>
            <consortium name="The Broad Institute Genomics Platform"/>
            <consortium name="The Broad Institute Genome Sequencing Center for Infectious Disease"/>
            <person name="Wu L."/>
            <person name="Ma J."/>
        </authorList>
    </citation>
    <scope>NUCLEOTIDE SEQUENCE [LARGE SCALE GENOMIC DNA]</scope>
    <source>
        <strain evidence="4">JCM 10303</strain>
    </source>
</reference>
<evidence type="ECO:0000259" key="2">
    <source>
        <dbReference type="PROSITE" id="PS51737"/>
    </source>
</evidence>
<dbReference type="Pfam" id="PF07508">
    <property type="entry name" value="Recombinase"/>
    <property type="match status" value="1"/>
</dbReference>
<dbReference type="EMBL" id="BAAAGS010000017">
    <property type="protein sequence ID" value="GAA0528842.1"/>
    <property type="molecule type" value="Genomic_DNA"/>
</dbReference>
<dbReference type="Pfam" id="PF00239">
    <property type="entry name" value="Resolvase"/>
    <property type="match status" value="1"/>
</dbReference>
<dbReference type="InterPro" id="IPR050639">
    <property type="entry name" value="SSR_resolvase"/>
</dbReference>
<dbReference type="Gene3D" id="3.40.50.1390">
    <property type="entry name" value="Resolvase, N-terminal catalytic domain"/>
    <property type="match status" value="1"/>
</dbReference>
<dbReference type="PANTHER" id="PTHR30461">
    <property type="entry name" value="DNA-INVERTASE FROM LAMBDOID PROPHAGE"/>
    <property type="match status" value="1"/>
</dbReference>